<protein>
    <submittedName>
        <fullName evidence="1">Uncharacterized protein</fullName>
    </submittedName>
</protein>
<sequence>MMSFYERYQQGYHQAVYDALFAKQDQIREPSLYEDASDVMRLMMQRVRINIEMIIQRLPTIGYEHHKGLCREFYTQQEREMYEKEIPLFQTPAPHVHEQLATLDQLSGSLPLSLRYFYQEVGCVNLVGAFSSMKASHGYKLDPLCICPLDIALIQVTMFGENWKEDPDYCFPVIVSISMNIVAVELTT</sequence>
<reference evidence="2" key="1">
    <citation type="submission" date="2018-12" db="EMBL/GenBank/DDBJ databases">
        <title>Tengunoibacter tsumagoiensis gen. nov., sp. nov., Dictyobacter kobayashii sp. nov., D. alpinus sp. nov., and D. joshuensis sp. nov. and description of Dictyobacteraceae fam. nov. within the order Ktedonobacterales isolated from Tengu-no-mugimeshi.</title>
        <authorList>
            <person name="Wang C.M."/>
            <person name="Zheng Y."/>
            <person name="Sakai Y."/>
            <person name="Toyoda A."/>
            <person name="Minakuchi Y."/>
            <person name="Abe K."/>
            <person name="Yokota A."/>
            <person name="Yabe S."/>
        </authorList>
    </citation>
    <scope>NUCLEOTIDE SEQUENCE [LARGE SCALE GENOMIC DNA]</scope>
    <source>
        <strain evidence="2">Uno11</strain>
    </source>
</reference>
<dbReference type="OrthoDB" id="1333924at2"/>
<dbReference type="EMBL" id="BIFS01000001">
    <property type="protein sequence ID" value="GCE20916.1"/>
    <property type="molecule type" value="Genomic_DNA"/>
</dbReference>
<evidence type="ECO:0000313" key="1">
    <source>
        <dbReference type="EMBL" id="GCE20916.1"/>
    </source>
</evidence>
<evidence type="ECO:0000313" key="2">
    <source>
        <dbReference type="Proteomes" id="UP000287188"/>
    </source>
</evidence>
<organism evidence="1 2">
    <name type="scientific">Dictyobacter kobayashii</name>
    <dbReference type="NCBI Taxonomy" id="2014872"/>
    <lineage>
        <taxon>Bacteria</taxon>
        <taxon>Bacillati</taxon>
        <taxon>Chloroflexota</taxon>
        <taxon>Ktedonobacteria</taxon>
        <taxon>Ktedonobacterales</taxon>
        <taxon>Dictyobacteraceae</taxon>
        <taxon>Dictyobacter</taxon>
    </lineage>
</organism>
<name>A0A402AP76_9CHLR</name>
<gene>
    <name evidence="1" type="ORF">KDK_47160</name>
</gene>
<accession>A0A402AP76</accession>
<dbReference type="AlphaFoldDB" id="A0A402AP76"/>
<proteinExistence type="predicted"/>
<keyword evidence="2" id="KW-1185">Reference proteome</keyword>
<dbReference type="Proteomes" id="UP000287188">
    <property type="component" value="Unassembled WGS sequence"/>
</dbReference>
<dbReference type="RefSeq" id="WP_126552505.1">
    <property type="nucleotide sequence ID" value="NZ_BIFS01000001.1"/>
</dbReference>
<comment type="caution">
    <text evidence="1">The sequence shown here is derived from an EMBL/GenBank/DDBJ whole genome shotgun (WGS) entry which is preliminary data.</text>
</comment>